<evidence type="ECO:0000313" key="2">
    <source>
        <dbReference type="Proteomes" id="UP000594014"/>
    </source>
</evidence>
<protein>
    <submittedName>
        <fullName evidence="1">Uncharacterized protein</fullName>
    </submittedName>
</protein>
<reference evidence="1" key="1">
    <citation type="submission" date="2019-08" db="EMBL/GenBank/DDBJ databases">
        <title>Genome sequence of Clostridiales bacterium MT110.</title>
        <authorList>
            <person name="Cao J."/>
        </authorList>
    </citation>
    <scope>NUCLEOTIDE SEQUENCE</scope>
    <source>
        <strain evidence="1">MT110</strain>
    </source>
</reference>
<organism evidence="1 2">
    <name type="scientific">Anoxybacterium hadale</name>
    <dbReference type="NCBI Taxonomy" id="3408580"/>
    <lineage>
        <taxon>Bacteria</taxon>
        <taxon>Bacillati</taxon>
        <taxon>Bacillota</taxon>
        <taxon>Clostridia</taxon>
        <taxon>Peptostreptococcales</taxon>
        <taxon>Anaerovoracaceae</taxon>
        <taxon>Anoxybacterium</taxon>
    </lineage>
</organism>
<name>A0ACD1AEA2_9FIRM</name>
<gene>
    <name evidence="1" type="ORF">FRZ06_14610</name>
</gene>
<dbReference type="Proteomes" id="UP000594014">
    <property type="component" value="Chromosome"/>
</dbReference>
<evidence type="ECO:0000313" key="1">
    <source>
        <dbReference type="EMBL" id="QOX64485.1"/>
    </source>
</evidence>
<dbReference type="EMBL" id="CP042469">
    <property type="protein sequence ID" value="QOX64485.1"/>
    <property type="molecule type" value="Genomic_DNA"/>
</dbReference>
<accession>A0ACD1AEA2</accession>
<sequence>MGLLSQLKQNYKTLSIVGMAKNAGKTTALNYLIEEAMDEGVVLGITSTGRDGESTDLVTGTDKPKVFLDAGTIVSVPVKLYELADAGLEILSMTNYSTALGQIMICRVAESGYVQIAGPVNTKDHKKMCGEMLSFGAELILIDGAIDRKSIAAPDTSDAIILATGAVLSRSMKKVVEETAHIIELYQLPALEDGAGKDLIVKNQAKEKIMLVKGKHVVVLDLKTGLTAGKFLDEAIDEETDYIYIPGALTKSVISEIHPTKMKKVEFILKDPTKIFIEAALWQQLRKKGFTVKVLENIKVAALTVNPYSPAGYAFEHELLLREMRTAALGIPVIDVKLGGGLNEVI</sequence>
<proteinExistence type="predicted"/>
<keyword evidence="2" id="KW-1185">Reference proteome</keyword>